<organism evidence="3">
    <name type="scientific">Caldithrix abyssi</name>
    <dbReference type="NCBI Taxonomy" id="187145"/>
    <lineage>
        <taxon>Bacteria</taxon>
        <taxon>Pseudomonadati</taxon>
        <taxon>Calditrichota</taxon>
        <taxon>Calditrichia</taxon>
        <taxon>Calditrichales</taxon>
        <taxon>Calditrichaceae</taxon>
        <taxon>Caldithrix</taxon>
    </lineage>
</organism>
<dbReference type="EMBL" id="DRLD01000277">
    <property type="protein sequence ID" value="HED11049.1"/>
    <property type="molecule type" value="Genomic_DNA"/>
</dbReference>
<reference evidence="3" key="1">
    <citation type="journal article" date="2020" name="mSystems">
        <title>Genome- and Community-Level Interaction Insights into Carbon Utilization and Element Cycling Functions of Hydrothermarchaeota in Hydrothermal Sediment.</title>
        <authorList>
            <person name="Zhou Z."/>
            <person name="Liu Y."/>
            <person name="Xu W."/>
            <person name="Pan J."/>
            <person name="Luo Z.H."/>
            <person name="Li M."/>
        </authorList>
    </citation>
    <scope>NUCLEOTIDE SEQUENCE [LARGE SCALE GENOMIC DNA]</scope>
    <source>
        <strain evidence="3">HyVt-456</strain>
    </source>
</reference>
<dbReference type="InterPro" id="IPR025965">
    <property type="entry name" value="FlgD/Vpr_Ig-like"/>
</dbReference>
<gene>
    <name evidence="3" type="ORF">ENJ10_10205</name>
</gene>
<feature type="domain" description="Fibronectin type-III" evidence="2">
    <location>
        <begin position="388"/>
        <end position="485"/>
    </location>
</feature>
<dbReference type="SUPFAM" id="SSF49313">
    <property type="entry name" value="Cadherin-like"/>
    <property type="match status" value="1"/>
</dbReference>
<sequence>RTLRSKYPDINVLFRDESVDAFFTPYTSGRFRFKAVNSAPDITGPSTNVVAGWFNDDDIFDLVTYRNDSLIVFQMTDSGTVSGQDAFYMGLGINIDTLMTGQLLITDANLDGKPDLLVYDSDRVYTIENQSGAAFYFVPGIVQHATVNIRQVSLINYNQNRRPDLLILNDSLTVREDFSITQQGSPPITLETATLKQQIALGDIDDNGLQDMVALNANGDLVFQRQMDGGGFDQETVVANNLSFRFIRLADLNLDKFPEIITADDYSIYIYQNDPQSGTFVPIAQGPLAQASADIIEDVLIREFGIENQPYNDTRFQDLAVLTRAGTLKFFENNGDMSFSEVTSAQQNLSNPQRRLIHFDTDRNGQLDILAANNANSRMEVVLNENWAPSITLLTTEPGGVRLNWTPLPADQGTLDFYRVYRDSTGADFTQPDSFDFFNVNDTSFLDRGTRRFRNYWYGVKAVYNGTEQSRSQIREIRLIKTLSGALSGVLSDTVNGMAVYDSIIVPAGQQLEIQQGVEFAFDSLAYFSVYGGLRVSGTEDQMIDFHELWNDRGPVTWDGIRLNPAADTVYFNWFSINGAQTALKTQGRPLKMKLGGFSRNQTALITEQDTLVLENVVFDSNMVAAQFGYQSKSLLKNINVLYSQNEGLTFSAGARGQIRNAIVWYNKYEGINAVAGSSVKVSYSTVDSVIGFPSLYEISRQAPLFLPPDSGYYQPDPLSPTVDAGDPDDDFSPEPLPNGGRINQGLFGGTYMATRSLRPKIVTTLDTVFTAAHPGEKDSTRFFIRNDGARDLLINFTSVLKRPDLFAILQDTQNNLAPGDSVPMTVIFSPDTRDSLGDSLLIDSNDPADPQKYIPLFGRGLNWPPELTNEPPSTARTGTLYSYGPAYLDRDADSVSMEVTRMPRWMSLTTQNILQGTPQLADTGYNELRLRLTDSYGDTTAYLFGIDVFHENQPPQWSGADTLQLWEDASRLVDLSLYIDDDVTPPGKIIFELTGNSNPENIQAEIQDSLLTIRPAENYFNTTPDTLYLLATDEDTSSTPRTLLLSVQGVDDPPLIGFFADTTIFTNIYYDVTFPAEEVDGQPLSFSDNSPLFTIEPDSGHIRFTPLLADTGSYLTVISVSDGISTVRDTFTLTIEPNFINPVEELSVESADRALKLTFTLPVNDFYSGTLIRYSATDTVLAPNEGQAGADTTFTAAAGSRVTVTLDSLDINQQYYISVFNYLDQSGVIYSPRASITGRTTAPDIRLGQSTIKITLPVDQTRHDSLWVYNDGEGSLIFRYAYLPDSLLDVWFDADTAVYTVPPMDSLAVTFNLHPNKYLPRGDKQALLRAESNSPGQDNRFTRIVFSPIFDDFAPRVTVKARSDSLVRESSIQVIYSADDLTDRPIGYVEDSLLYSYRLWKLPDTTLMASGDGTREHALNFYPLADGPYVLKLWAYDPEDNGRAGKSARWLPFYIKATERFVLRNRWYLVSLPQTRNVRWQNFVTDSLVQMYRWNDEKGRYDTYSSFADSSLPYGQAAWLITDKNFPLALEQEERDSSVLLSTPVQKGWNQLGIPLTYSTYWKDMRLETSSGVYTMARAAQDSLIEPAVYWYVHNKDLQGYEWATLDEAIAQPWRGYWFYSREEGTLLFDTSAASLLKDTTLTVADSSSLEKSGALPLFNIAVSGSDFQDSRNEFGFTNGRRVNITEPPQIGDGNRFYFSKDGRQLSRALQTTGGGEGLNRWQAHIVTRQKQKVTLSWDSREMAQSEYYLYLVDNRGQTIINMKEQDHYMVEMAGNYALTIEATTDAGYKPQLLPASFVLQQNYPNPFNPETTIRFGLPEDIKKQVDISVYNVLGQKVTTLFKGALKAGYHEMKWNGRNRAGKPVASGIYFLKVAAGKYSGVRKMILMK</sequence>
<dbReference type="GO" id="GO:0005509">
    <property type="term" value="F:calcium ion binding"/>
    <property type="evidence" value="ECO:0007669"/>
    <property type="project" value="InterPro"/>
</dbReference>
<dbReference type="InterPro" id="IPR028994">
    <property type="entry name" value="Integrin_alpha_N"/>
</dbReference>
<protein>
    <submittedName>
        <fullName evidence="3">T9SS type A sorting domain-containing protein</fullName>
    </submittedName>
</protein>
<dbReference type="PROSITE" id="PS50853">
    <property type="entry name" value="FN3"/>
    <property type="match status" value="1"/>
</dbReference>
<dbReference type="SUPFAM" id="SSF69318">
    <property type="entry name" value="Integrin alpha N-terminal domain"/>
    <property type="match status" value="1"/>
</dbReference>
<dbReference type="SUPFAM" id="SSF49265">
    <property type="entry name" value="Fibronectin type III"/>
    <property type="match status" value="1"/>
</dbReference>
<dbReference type="InterPro" id="IPR036116">
    <property type="entry name" value="FN3_sf"/>
</dbReference>
<dbReference type="Proteomes" id="UP000886005">
    <property type="component" value="Unassembled WGS sequence"/>
</dbReference>
<dbReference type="NCBIfam" id="TIGR04183">
    <property type="entry name" value="Por_Secre_tail"/>
    <property type="match status" value="1"/>
</dbReference>
<dbReference type="Gene3D" id="2.60.40.4070">
    <property type="match status" value="1"/>
</dbReference>
<dbReference type="Gene3D" id="2.60.40.10">
    <property type="entry name" value="Immunoglobulins"/>
    <property type="match status" value="3"/>
</dbReference>
<accession>A0A7V1LN38</accession>
<dbReference type="InterPro" id="IPR015919">
    <property type="entry name" value="Cadherin-like_sf"/>
</dbReference>
<dbReference type="Pfam" id="PF05345">
    <property type="entry name" value="He_PIG"/>
    <property type="match status" value="1"/>
</dbReference>
<evidence type="ECO:0000256" key="1">
    <source>
        <dbReference type="SAM" id="MobiDB-lite"/>
    </source>
</evidence>
<evidence type="ECO:0000313" key="3">
    <source>
        <dbReference type="EMBL" id="HED11049.1"/>
    </source>
</evidence>
<dbReference type="InterPro" id="IPR003961">
    <property type="entry name" value="FN3_dom"/>
</dbReference>
<evidence type="ECO:0000259" key="2">
    <source>
        <dbReference type="PROSITE" id="PS50853"/>
    </source>
</evidence>
<dbReference type="Pfam" id="PF13860">
    <property type="entry name" value="FlgD_ig"/>
    <property type="match status" value="1"/>
</dbReference>
<dbReference type="InterPro" id="IPR013783">
    <property type="entry name" value="Ig-like_fold"/>
</dbReference>
<feature type="region of interest" description="Disordered" evidence="1">
    <location>
        <begin position="717"/>
        <end position="740"/>
    </location>
</feature>
<dbReference type="PANTHER" id="PTHR44103">
    <property type="entry name" value="PROPROTEIN CONVERTASE P"/>
    <property type="match status" value="1"/>
</dbReference>
<dbReference type="InterPro" id="IPR026444">
    <property type="entry name" value="Secre_tail"/>
</dbReference>
<comment type="caution">
    <text evidence="3">The sequence shown here is derived from an EMBL/GenBank/DDBJ whole genome shotgun (WGS) entry which is preliminary data.</text>
</comment>
<name>A0A7V1LN38_CALAY</name>
<feature type="non-terminal residue" evidence="3">
    <location>
        <position position="1"/>
    </location>
</feature>
<dbReference type="CDD" id="cd00063">
    <property type="entry name" value="FN3"/>
    <property type="match status" value="1"/>
</dbReference>
<dbReference type="GO" id="GO:0005737">
    <property type="term" value="C:cytoplasm"/>
    <property type="evidence" value="ECO:0007669"/>
    <property type="project" value="UniProtKB-SubCell"/>
</dbReference>
<proteinExistence type="predicted"/>
<dbReference type="PANTHER" id="PTHR44103:SF1">
    <property type="entry name" value="PROPROTEIN CONVERTASE P"/>
    <property type="match status" value="1"/>
</dbReference>
<dbReference type="GO" id="GO:0016020">
    <property type="term" value="C:membrane"/>
    <property type="evidence" value="ECO:0007669"/>
    <property type="project" value="InterPro"/>
</dbReference>